<accession>A0A9P0FM77</accession>
<name>A0A9P0FM77_BRAAE</name>
<proteinExistence type="predicted"/>
<organism evidence="1 2">
    <name type="scientific">Brassicogethes aeneus</name>
    <name type="common">Rape pollen beetle</name>
    <name type="synonym">Meligethes aeneus</name>
    <dbReference type="NCBI Taxonomy" id="1431903"/>
    <lineage>
        <taxon>Eukaryota</taxon>
        <taxon>Metazoa</taxon>
        <taxon>Ecdysozoa</taxon>
        <taxon>Arthropoda</taxon>
        <taxon>Hexapoda</taxon>
        <taxon>Insecta</taxon>
        <taxon>Pterygota</taxon>
        <taxon>Neoptera</taxon>
        <taxon>Endopterygota</taxon>
        <taxon>Coleoptera</taxon>
        <taxon>Polyphaga</taxon>
        <taxon>Cucujiformia</taxon>
        <taxon>Nitidulidae</taxon>
        <taxon>Meligethinae</taxon>
        <taxon>Brassicogethes</taxon>
    </lineage>
</organism>
<protein>
    <submittedName>
        <fullName evidence="1">Uncharacterized protein</fullName>
    </submittedName>
</protein>
<keyword evidence="2" id="KW-1185">Reference proteome</keyword>
<reference evidence="1" key="1">
    <citation type="submission" date="2021-12" db="EMBL/GenBank/DDBJ databases">
        <authorList>
            <person name="King R."/>
        </authorList>
    </citation>
    <scope>NUCLEOTIDE SEQUENCE</scope>
</reference>
<evidence type="ECO:0000313" key="1">
    <source>
        <dbReference type="EMBL" id="CAH0562990.1"/>
    </source>
</evidence>
<dbReference type="PANTHER" id="PTHR33053:SF25">
    <property type="entry name" value="TRANSPOSASE DOMAIN-CONTAINING PROTEIN"/>
    <property type="match status" value="1"/>
</dbReference>
<gene>
    <name evidence="1" type="ORF">MELIAE_LOCUS11997</name>
</gene>
<dbReference type="PANTHER" id="PTHR33053">
    <property type="entry name" value="PROTEIN, PUTATIVE-RELATED"/>
    <property type="match status" value="1"/>
</dbReference>
<sequence>MEFWPILFKIGNRPQLQPMVAAIYCGETKPPLREYPTQFVDELNNILKNGVLVNEQKIQVKIKYFVCDTPARNFIKGTVGFNSANGCIKCTVIGDYDRGGRYMSFPKIDCPLRTDESFRNKTDDDHHKEDSLLIKLPIDMVDDIIVADSLHLFHVGLMRKFLYGWVNGSYNFRTKLSEADIDKLSDMYCRRLQ</sequence>
<dbReference type="EMBL" id="OV121139">
    <property type="protein sequence ID" value="CAH0562990.1"/>
    <property type="molecule type" value="Genomic_DNA"/>
</dbReference>
<dbReference type="OrthoDB" id="7431418at2759"/>
<dbReference type="Proteomes" id="UP001154078">
    <property type="component" value="Chromosome 8"/>
</dbReference>
<evidence type="ECO:0000313" key="2">
    <source>
        <dbReference type="Proteomes" id="UP001154078"/>
    </source>
</evidence>
<dbReference type="AlphaFoldDB" id="A0A9P0FM77"/>